<dbReference type="Pfam" id="PF05488">
    <property type="entry name" value="PAAR_motif"/>
    <property type="match status" value="1"/>
</dbReference>
<dbReference type="CDD" id="cd14737">
    <property type="entry name" value="PAAR_1"/>
    <property type="match status" value="1"/>
</dbReference>
<protein>
    <submittedName>
        <fullName evidence="1">Baseplate puncturing device</fullName>
    </submittedName>
</protein>
<dbReference type="RefSeq" id="YP_010097160.1">
    <property type="nucleotide sequence ID" value="NC_055757.1"/>
</dbReference>
<dbReference type="KEGG" id="vg:65114823"/>
<reference evidence="1 2" key="1">
    <citation type="submission" date="2018-07" db="EMBL/GenBank/DDBJ databases">
        <title>Characterization of a Novel Bacteriophage Infecting Escherichia coli O157:H7 for a Biocontrol Agent.</title>
        <authorList>
            <person name="Lee C."/>
            <person name="Choi I.Y."/>
            <person name="Park D.H."/>
            <person name="Park M.-K."/>
        </authorList>
    </citation>
    <scope>NUCLEOTIDE SEQUENCE [LARGE SCALE GENOMIC DNA]</scope>
</reference>
<keyword evidence="2" id="KW-1185">Reference proteome</keyword>
<name>A0A345BRV3_9CAUD</name>
<sequence length="104" mass="11002">MYEDGVLMAGLSYDKAKTTGHGNYGPTIINATQSKVFVEGIPVLVEGDPITPHTKTTKPYDTHGGTTVASTPKVFVTGKKAIQMADRISCGDTVAMASPKVFIK</sequence>
<evidence type="ECO:0000313" key="2">
    <source>
        <dbReference type="Proteomes" id="UP000259557"/>
    </source>
</evidence>
<evidence type="ECO:0000313" key="1">
    <source>
        <dbReference type="EMBL" id="AXF53174.1"/>
    </source>
</evidence>
<dbReference type="EMBL" id="MH560358">
    <property type="protein sequence ID" value="AXF53174.1"/>
    <property type="molecule type" value="Genomic_DNA"/>
</dbReference>
<proteinExistence type="predicted"/>
<dbReference type="InterPro" id="IPR008727">
    <property type="entry name" value="PAAR_motif"/>
</dbReference>
<accession>A0A345BRV3</accession>
<dbReference type="GeneID" id="65114823"/>
<dbReference type="Gene3D" id="2.60.200.60">
    <property type="match status" value="1"/>
</dbReference>
<dbReference type="Proteomes" id="UP000259557">
    <property type="component" value="Segment"/>
</dbReference>
<organism evidence="1 2">
    <name type="scientific">Escherichia virus KFS-EC</name>
    <dbReference type="NCBI Taxonomy" id="2250214"/>
    <lineage>
        <taxon>Viruses</taxon>
        <taxon>Duplodnaviria</taxon>
        <taxon>Heunggongvirae</taxon>
        <taxon>Uroviricota</taxon>
        <taxon>Caudoviricetes</taxon>
        <taxon>Pantevenvirales</taxon>
        <taxon>Straboviridae</taxon>
        <taxon>Krischvirus</taxon>
        <taxon>Krischvirus kfsec</taxon>
    </lineage>
</organism>